<keyword evidence="3" id="KW-1185">Reference proteome</keyword>
<evidence type="ECO:0000259" key="1">
    <source>
        <dbReference type="Pfam" id="PF03372"/>
    </source>
</evidence>
<dbReference type="Pfam" id="PF03372">
    <property type="entry name" value="Exo_endo_phos"/>
    <property type="match status" value="1"/>
</dbReference>
<protein>
    <recommendedName>
        <fullName evidence="1">Endonuclease/exonuclease/phosphatase domain-containing protein</fullName>
    </recommendedName>
</protein>
<feature type="domain" description="Endonuclease/exonuclease/phosphatase" evidence="1">
    <location>
        <begin position="6"/>
        <end position="78"/>
    </location>
</feature>
<dbReference type="InParanoid" id="A0A6L2PB43"/>
<dbReference type="OrthoDB" id="425681at2759"/>
<name>A0A6L2PB43_COPFO</name>
<accession>A0A6L2PB43</accession>
<dbReference type="Gene3D" id="3.60.10.10">
    <property type="entry name" value="Endonuclease/exonuclease/phosphatase"/>
    <property type="match status" value="1"/>
</dbReference>
<gene>
    <name evidence="2" type="ORF">Cfor_05649</name>
</gene>
<reference evidence="3" key="1">
    <citation type="submission" date="2020-01" db="EMBL/GenBank/DDBJ databases">
        <title>Draft genome sequence of the Termite Coptotermes fromosanus.</title>
        <authorList>
            <person name="Itakura S."/>
            <person name="Yosikawa Y."/>
            <person name="Umezawa K."/>
        </authorList>
    </citation>
    <scope>NUCLEOTIDE SEQUENCE [LARGE SCALE GENOMIC DNA]</scope>
</reference>
<organism evidence="2 3">
    <name type="scientific">Coptotermes formosanus</name>
    <name type="common">Formosan subterranean termite</name>
    <dbReference type="NCBI Taxonomy" id="36987"/>
    <lineage>
        <taxon>Eukaryota</taxon>
        <taxon>Metazoa</taxon>
        <taxon>Ecdysozoa</taxon>
        <taxon>Arthropoda</taxon>
        <taxon>Hexapoda</taxon>
        <taxon>Insecta</taxon>
        <taxon>Pterygota</taxon>
        <taxon>Neoptera</taxon>
        <taxon>Polyneoptera</taxon>
        <taxon>Dictyoptera</taxon>
        <taxon>Blattodea</taxon>
        <taxon>Blattoidea</taxon>
        <taxon>Termitoidae</taxon>
        <taxon>Rhinotermitidae</taxon>
        <taxon>Coptotermes</taxon>
    </lineage>
</organism>
<dbReference type="InterPro" id="IPR005135">
    <property type="entry name" value="Endo/exonuclease/phosphatase"/>
</dbReference>
<dbReference type="Proteomes" id="UP000502823">
    <property type="component" value="Unassembled WGS sequence"/>
</dbReference>
<dbReference type="EMBL" id="BLKM01009892">
    <property type="protein sequence ID" value="GFG28600.1"/>
    <property type="molecule type" value="Genomic_DNA"/>
</dbReference>
<dbReference type="GO" id="GO:0003824">
    <property type="term" value="F:catalytic activity"/>
    <property type="evidence" value="ECO:0007669"/>
    <property type="project" value="InterPro"/>
</dbReference>
<evidence type="ECO:0000313" key="2">
    <source>
        <dbReference type="EMBL" id="GFG28600.1"/>
    </source>
</evidence>
<evidence type="ECO:0000313" key="3">
    <source>
        <dbReference type="Proteomes" id="UP000502823"/>
    </source>
</evidence>
<sequence length="294" mass="34337">MKITLGTWNVQTMLKPGRMKEIMDEIRKVKVDVVAVQETHWHGQGRIDKDFSLLYGGPKERSGRYGAGFIINAKMRKSFLSFEPISYRLCKLRLRRKFRNITLISVYAPTENSPDQKINEKLEDIDEIQDVQTEWNKIKNVIVEAATESLGEKKEKEMKHDREQIKYVGKRKEMLRRQIENIEVDMERADTSKHYQSVNRLKKGFHPRINACKDNSGQLIEGDEKILEHWAKYFRTQFEKENSEEESDEEVFLTAEPLVTEPSQEETEKATCNLKTNKAPGEDDIIAELNKCKL</sequence>
<proteinExistence type="predicted"/>
<dbReference type="AlphaFoldDB" id="A0A6L2PB43"/>
<dbReference type="InterPro" id="IPR036691">
    <property type="entry name" value="Endo/exonu/phosph_ase_sf"/>
</dbReference>
<comment type="caution">
    <text evidence="2">The sequence shown here is derived from an EMBL/GenBank/DDBJ whole genome shotgun (WGS) entry which is preliminary data.</text>
</comment>
<dbReference type="SUPFAM" id="SSF56219">
    <property type="entry name" value="DNase I-like"/>
    <property type="match status" value="1"/>
</dbReference>